<dbReference type="EMBL" id="REGN01004943">
    <property type="protein sequence ID" value="RNA15443.1"/>
    <property type="molecule type" value="Genomic_DNA"/>
</dbReference>
<protein>
    <submittedName>
        <fullName evidence="11">Zinc finger protein 768-like</fullName>
    </submittedName>
</protein>
<dbReference type="SUPFAM" id="SSF57667">
    <property type="entry name" value="beta-beta-alpha zinc fingers"/>
    <property type="match status" value="3"/>
</dbReference>
<gene>
    <name evidence="11" type="ORF">BpHYR1_039199</name>
</gene>
<keyword evidence="8" id="KW-0175">Coiled coil</keyword>
<feature type="domain" description="C2H2-type" evidence="10">
    <location>
        <begin position="300"/>
        <end position="327"/>
    </location>
</feature>
<feature type="domain" description="C2H2-type" evidence="10">
    <location>
        <begin position="244"/>
        <end position="271"/>
    </location>
</feature>
<evidence type="ECO:0000256" key="2">
    <source>
        <dbReference type="ARBA" id="ARBA00022723"/>
    </source>
</evidence>
<dbReference type="GO" id="GO:0000978">
    <property type="term" value="F:RNA polymerase II cis-regulatory region sequence-specific DNA binding"/>
    <property type="evidence" value="ECO:0007669"/>
    <property type="project" value="TreeGrafter"/>
</dbReference>
<comment type="subcellular location">
    <subcellularLocation>
        <location evidence="1">Nucleus</location>
    </subcellularLocation>
</comment>
<dbReference type="InterPro" id="IPR036236">
    <property type="entry name" value="Znf_C2H2_sf"/>
</dbReference>
<evidence type="ECO:0000256" key="7">
    <source>
        <dbReference type="PROSITE-ProRule" id="PRU00042"/>
    </source>
</evidence>
<keyword evidence="4 7" id="KW-0863">Zinc-finger</keyword>
<keyword evidence="12" id="KW-1185">Reference proteome</keyword>
<feature type="domain" description="C2H2-type" evidence="10">
    <location>
        <begin position="328"/>
        <end position="355"/>
    </location>
</feature>
<evidence type="ECO:0000256" key="1">
    <source>
        <dbReference type="ARBA" id="ARBA00004123"/>
    </source>
</evidence>
<evidence type="ECO:0000256" key="5">
    <source>
        <dbReference type="ARBA" id="ARBA00022833"/>
    </source>
</evidence>
<dbReference type="GO" id="GO:0005634">
    <property type="term" value="C:nucleus"/>
    <property type="evidence" value="ECO:0007669"/>
    <property type="project" value="UniProtKB-SubCell"/>
</dbReference>
<keyword evidence="6" id="KW-0539">Nucleus</keyword>
<feature type="coiled-coil region" evidence="8">
    <location>
        <begin position="375"/>
        <end position="407"/>
    </location>
</feature>
<reference evidence="11 12" key="1">
    <citation type="journal article" date="2018" name="Sci. Rep.">
        <title>Genomic signatures of local adaptation to the degree of environmental predictability in rotifers.</title>
        <authorList>
            <person name="Franch-Gras L."/>
            <person name="Hahn C."/>
            <person name="Garcia-Roger E.M."/>
            <person name="Carmona M.J."/>
            <person name="Serra M."/>
            <person name="Gomez A."/>
        </authorList>
    </citation>
    <scope>NUCLEOTIDE SEQUENCE [LARGE SCALE GENOMIC DNA]</scope>
    <source>
        <strain evidence="11">HYR1</strain>
    </source>
</reference>
<dbReference type="Proteomes" id="UP000276133">
    <property type="component" value="Unassembled WGS sequence"/>
</dbReference>
<dbReference type="PROSITE" id="PS00028">
    <property type="entry name" value="ZINC_FINGER_C2H2_1"/>
    <property type="match status" value="5"/>
</dbReference>
<evidence type="ECO:0000256" key="6">
    <source>
        <dbReference type="ARBA" id="ARBA00023242"/>
    </source>
</evidence>
<comment type="caution">
    <text evidence="11">The sequence shown here is derived from an EMBL/GenBank/DDBJ whole genome shotgun (WGS) entry which is preliminary data.</text>
</comment>
<dbReference type="Gene3D" id="3.30.160.60">
    <property type="entry name" value="Classic Zinc Finger"/>
    <property type="match status" value="5"/>
</dbReference>
<feature type="compositionally biased region" description="Low complexity" evidence="9">
    <location>
        <begin position="50"/>
        <end position="74"/>
    </location>
</feature>
<accession>A0A3M7QVY0</accession>
<feature type="domain" description="C2H2-type" evidence="10">
    <location>
        <begin position="356"/>
        <end position="383"/>
    </location>
</feature>
<feature type="compositionally biased region" description="Basic and acidic residues" evidence="9">
    <location>
        <begin position="1"/>
        <end position="16"/>
    </location>
</feature>
<keyword evidence="5" id="KW-0862">Zinc</keyword>
<dbReference type="OrthoDB" id="654211at2759"/>
<feature type="region of interest" description="Disordered" evidence="9">
    <location>
        <begin position="44"/>
        <end position="74"/>
    </location>
</feature>
<evidence type="ECO:0000256" key="8">
    <source>
        <dbReference type="SAM" id="Coils"/>
    </source>
</evidence>
<dbReference type="GO" id="GO:0008270">
    <property type="term" value="F:zinc ion binding"/>
    <property type="evidence" value="ECO:0007669"/>
    <property type="project" value="UniProtKB-KW"/>
</dbReference>
<dbReference type="PANTHER" id="PTHR23235:SF120">
    <property type="entry name" value="KRUPPEL-LIKE FACTOR 15"/>
    <property type="match status" value="1"/>
</dbReference>
<dbReference type="Pfam" id="PF00096">
    <property type="entry name" value="zf-C2H2"/>
    <property type="match status" value="3"/>
</dbReference>
<dbReference type="FunFam" id="3.30.160.60:FF:000512">
    <property type="entry name" value="zinc finger protein 197 isoform X1"/>
    <property type="match status" value="1"/>
</dbReference>
<keyword evidence="3" id="KW-0677">Repeat</keyword>
<evidence type="ECO:0000313" key="12">
    <source>
        <dbReference type="Proteomes" id="UP000276133"/>
    </source>
</evidence>
<dbReference type="STRING" id="10195.A0A3M7QVY0"/>
<keyword evidence="2" id="KW-0479">Metal-binding</keyword>
<evidence type="ECO:0000256" key="3">
    <source>
        <dbReference type="ARBA" id="ARBA00022737"/>
    </source>
</evidence>
<feature type="compositionally biased region" description="Low complexity" evidence="9">
    <location>
        <begin position="480"/>
        <end position="491"/>
    </location>
</feature>
<evidence type="ECO:0000256" key="4">
    <source>
        <dbReference type="ARBA" id="ARBA00022771"/>
    </source>
</evidence>
<name>A0A3M7QVY0_BRAPC</name>
<feature type="region of interest" description="Disordered" evidence="9">
    <location>
        <begin position="1"/>
        <end position="30"/>
    </location>
</feature>
<dbReference type="InterPro" id="IPR013087">
    <property type="entry name" value="Znf_C2H2_type"/>
</dbReference>
<dbReference type="PANTHER" id="PTHR23235">
    <property type="entry name" value="KRUEPPEL-LIKE TRANSCRIPTION FACTOR"/>
    <property type="match status" value="1"/>
</dbReference>
<proteinExistence type="predicted"/>
<dbReference type="PROSITE" id="PS50157">
    <property type="entry name" value="ZINC_FINGER_C2H2_2"/>
    <property type="match status" value="5"/>
</dbReference>
<dbReference type="FunFam" id="3.30.160.60:FF:000634">
    <property type="entry name" value="Zinc finger X-chromosomal protein"/>
    <property type="match status" value="1"/>
</dbReference>
<dbReference type="FunFam" id="3.30.160.60:FF:001155">
    <property type="entry name" value="Zinc finger 30C"/>
    <property type="match status" value="1"/>
</dbReference>
<dbReference type="AlphaFoldDB" id="A0A3M7QVY0"/>
<sequence>MEIKLEPVHNLNETRSKTLSTSGQTSAFKPLLSQSAEQAKYKLKLEDAESSSSSSVEFSSSSSTSSTASSSSRQSNPFYIDKIFNFQNMYLFPGSSGHMDNLTPGQSHPAFYNPLMLNDLQHLMHQNLQNFYSSLNQVKTPEQEPAKAKNNFSIERILSMPSDLKNCKKAEAIPNYMAANQPIFYPKFNRFNAPIGITAPIPSSVSSLLNKQSKPVGSIRGYKFENCDPKDQLAPKSNKNAKKYKCDLCGRGFSRSNTLITHRRIHTGEKPFECNICGRAFRQPGNLTRHKLTHTTIKPYSCNKCGKSFNRVSNLHAHIKIHSDGKPYVCIVCGMGFYQKVDLKLHALAHSSDKMHECSFCKRTFKQAAHLKYHLHSHLKQFDKYDNELKQLELKRLEKEANDSRVSDSVHDEIEKKIDQEFEEHEDDEDMEEDEMVEEFEDDEELNEEFEESDEDLNEIEIENISNEEENSKELELNIQNDDQNNSSQSN</sequence>
<feature type="region of interest" description="Disordered" evidence="9">
    <location>
        <begin position="419"/>
        <end position="491"/>
    </location>
</feature>
<organism evidence="11 12">
    <name type="scientific">Brachionus plicatilis</name>
    <name type="common">Marine rotifer</name>
    <name type="synonym">Brachionus muelleri</name>
    <dbReference type="NCBI Taxonomy" id="10195"/>
    <lineage>
        <taxon>Eukaryota</taxon>
        <taxon>Metazoa</taxon>
        <taxon>Spiralia</taxon>
        <taxon>Gnathifera</taxon>
        <taxon>Rotifera</taxon>
        <taxon>Eurotatoria</taxon>
        <taxon>Monogononta</taxon>
        <taxon>Pseudotrocha</taxon>
        <taxon>Ploima</taxon>
        <taxon>Brachionidae</taxon>
        <taxon>Brachionus</taxon>
    </lineage>
</organism>
<evidence type="ECO:0000259" key="10">
    <source>
        <dbReference type="PROSITE" id="PS50157"/>
    </source>
</evidence>
<dbReference type="GO" id="GO:0000981">
    <property type="term" value="F:DNA-binding transcription factor activity, RNA polymerase II-specific"/>
    <property type="evidence" value="ECO:0007669"/>
    <property type="project" value="TreeGrafter"/>
</dbReference>
<evidence type="ECO:0000256" key="9">
    <source>
        <dbReference type="SAM" id="MobiDB-lite"/>
    </source>
</evidence>
<feature type="domain" description="C2H2-type" evidence="10">
    <location>
        <begin position="272"/>
        <end position="299"/>
    </location>
</feature>
<dbReference type="SMART" id="SM00355">
    <property type="entry name" value="ZnF_C2H2"/>
    <property type="match status" value="5"/>
</dbReference>
<feature type="compositionally biased region" description="Polar residues" evidence="9">
    <location>
        <begin position="17"/>
        <end position="30"/>
    </location>
</feature>
<feature type="compositionally biased region" description="Acidic residues" evidence="9">
    <location>
        <begin position="421"/>
        <end position="469"/>
    </location>
</feature>
<evidence type="ECO:0000313" key="11">
    <source>
        <dbReference type="EMBL" id="RNA15443.1"/>
    </source>
</evidence>